<dbReference type="Proteomes" id="UP001208570">
    <property type="component" value="Unassembled WGS sequence"/>
</dbReference>
<keyword evidence="2" id="KW-1185">Reference proteome</keyword>
<dbReference type="InterPro" id="IPR006597">
    <property type="entry name" value="Sel1-like"/>
</dbReference>
<dbReference type="InterPro" id="IPR052748">
    <property type="entry name" value="ISR_Activator"/>
</dbReference>
<evidence type="ECO:0000313" key="2">
    <source>
        <dbReference type="Proteomes" id="UP001208570"/>
    </source>
</evidence>
<dbReference type="EMBL" id="JAODUP010000003">
    <property type="protein sequence ID" value="KAK2170375.1"/>
    <property type="molecule type" value="Genomic_DNA"/>
</dbReference>
<name>A0AAD9KFX9_9ANNE</name>
<dbReference type="PANTHER" id="PTHR45011">
    <property type="entry name" value="DAP3-BINDING CELL DEATH ENHANCER 1"/>
    <property type="match status" value="1"/>
</dbReference>
<gene>
    <name evidence="1" type="ORF">LSH36_3g21012</name>
</gene>
<dbReference type="InterPro" id="IPR011990">
    <property type="entry name" value="TPR-like_helical_dom_sf"/>
</dbReference>
<comment type="caution">
    <text evidence="1">The sequence shown here is derived from an EMBL/GenBank/DDBJ whole genome shotgun (WGS) entry which is preliminary data.</text>
</comment>
<sequence length="465" mass="52638">MWRIIPNFPKAFRGNWNNSVVRSAPPTSCRDDDGIDGNACQGPSPVFFIHSNLCCYRAGKRSKKKYKRRTENAALNKWIQSFKKDWSSVNSPFTLEAFGCGTMLLLGIHLSQYYTLWHDWKRRKYSDTRGPSWLSVQLSQMSLAMPVFGWEKHLKPDQVPLPGQQLSLLEQHSTQTAHELKWLNHTFKTDILKPDFENCIDDLLCEVEQNWSALNEHYVSIGRNITAYQYTQQDDMAHAVSLWHQSSSLASSSFNLGVCYQLGRGVEINLDKARQFYEAAAKQGHHKAMYNLARMYLNGDGVDQDVHRATELLKSAASAQLSKALCDLGVVYANQKDNKTKAVELFKMAAKLKDECGCYNLAVCYHTGCGVEQNLCQAAELYKEAAQLGHKEAQLMLATFFHYGLGGLPVDESSARAWLSKAETQCDELTDESFNTLENLESYFTLSLDQITTKVDGSKFLLPYK</sequence>
<reference evidence="1" key="1">
    <citation type="journal article" date="2023" name="Mol. Biol. Evol.">
        <title>Third-Generation Sequencing Reveals the Adaptive Role of the Epigenome in Three Deep-Sea Polychaetes.</title>
        <authorList>
            <person name="Perez M."/>
            <person name="Aroh O."/>
            <person name="Sun Y."/>
            <person name="Lan Y."/>
            <person name="Juniper S.K."/>
            <person name="Young C.R."/>
            <person name="Angers B."/>
            <person name="Qian P.Y."/>
        </authorList>
    </citation>
    <scope>NUCLEOTIDE SEQUENCE</scope>
    <source>
        <strain evidence="1">P08H-3</strain>
    </source>
</reference>
<dbReference type="SUPFAM" id="SSF81901">
    <property type="entry name" value="HCP-like"/>
    <property type="match status" value="1"/>
</dbReference>
<dbReference type="AlphaFoldDB" id="A0AAD9KFX9"/>
<organism evidence="1 2">
    <name type="scientific">Paralvinella palmiformis</name>
    <dbReference type="NCBI Taxonomy" id="53620"/>
    <lineage>
        <taxon>Eukaryota</taxon>
        <taxon>Metazoa</taxon>
        <taxon>Spiralia</taxon>
        <taxon>Lophotrochozoa</taxon>
        <taxon>Annelida</taxon>
        <taxon>Polychaeta</taxon>
        <taxon>Sedentaria</taxon>
        <taxon>Canalipalpata</taxon>
        <taxon>Terebellida</taxon>
        <taxon>Terebelliformia</taxon>
        <taxon>Alvinellidae</taxon>
        <taxon>Paralvinella</taxon>
    </lineage>
</organism>
<protein>
    <recommendedName>
        <fullName evidence="3">Death ligand signal enhancer</fullName>
    </recommendedName>
</protein>
<evidence type="ECO:0008006" key="3">
    <source>
        <dbReference type="Google" id="ProtNLM"/>
    </source>
</evidence>
<proteinExistence type="predicted"/>
<dbReference type="Gene3D" id="1.25.40.10">
    <property type="entry name" value="Tetratricopeptide repeat domain"/>
    <property type="match status" value="1"/>
</dbReference>
<evidence type="ECO:0000313" key="1">
    <source>
        <dbReference type="EMBL" id="KAK2170375.1"/>
    </source>
</evidence>
<accession>A0AAD9KFX9</accession>
<dbReference type="SMART" id="SM00671">
    <property type="entry name" value="SEL1"/>
    <property type="match status" value="5"/>
</dbReference>
<dbReference type="Pfam" id="PF08238">
    <property type="entry name" value="Sel1"/>
    <property type="match status" value="5"/>
</dbReference>
<dbReference type="PANTHER" id="PTHR45011:SF1">
    <property type="entry name" value="DAP3-BINDING CELL DEATH ENHANCER 1"/>
    <property type="match status" value="1"/>
</dbReference>